<evidence type="ECO:0000313" key="1">
    <source>
        <dbReference type="EMBL" id="KJU84215.1"/>
    </source>
</evidence>
<name>A0A0F3GQM6_9BACT</name>
<dbReference type="AlphaFoldDB" id="A0A0F3GQM6"/>
<protein>
    <submittedName>
        <fullName evidence="1">Uncharacterized protein</fullName>
    </submittedName>
</protein>
<evidence type="ECO:0000313" key="2">
    <source>
        <dbReference type="Proteomes" id="UP000033423"/>
    </source>
</evidence>
<gene>
    <name evidence="1" type="ORF">MBAV_003592</name>
</gene>
<accession>A0A0F3GQM6</accession>
<proteinExistence type="predicted"/>
<reference evidence="1 2" key="1">
    <citation type="submission" date="2015-02" db="EMBL/GenBank/DDBJ databases">
        <title>Single-cell genomics of uncultivated deep-branching MTB reveals a conserved set of magnetosome genes.</title>
        <authorList>
            <person name="Kolinko S."/>
            <person name="Richter M."/>
            <person name="Glockner F.O."/>
            <person name="Brachmann A."/>
            <person name="Schuler D."/>
        </authorList>
    </citation>
    <scope>NUCLEOTIDE SEQUENCE [LARGE SCALE GENOMIC DNA]</scope>
    <source>
        <strain evidence="1">TM-1</strain>
    </source>
</reference>
<organism evidence="1 2">
    <name type="scientific">Candidatus Magnetobacterium bavaricum</name>
    <dbReference type="NCBI Taxonomy" id="29290"/>
    <lineage>
        <taxon>Bacteria</taxon>
        <taxon>Pseudomonadati</taxon>
        <taxon>Nitrospirota</taxon>
        <taxon>Thermodesulfovibrionia</taxon>
        <taxon>Thermodesulfovibrionales</taxon>
        <taxon>Candidatus Magnetobacteriaceae</taxon>
        <taxon>Candidatus Magnetobacterium</taxon>
    </lineage>
</organism>
<dbReference type="EMBL" id="LACI01001568">
    <property type="protein sequence ID" value="KJU84215.1"/>
    <property type="molecule type" value="Genomic_DNA"/>
</dbReference>
<keyword evidence="2" id="KW-1185">Reference proteome</keyword>
<sequence length="54" mass="6107">MVPLFFAYPRVISLENSISTNILAGFLQINYDFIVLKPLVDNDFVVYASALQII</sequence>
<dbReference type="Proteomes" id="UP000033423">
    <property type="component" value="Unassembled WGS sequence"/>
</dbReference>
<comment type="caution">
    <text evidence="1">The sequence shown here is derived from an EMBL/GenBank/DDBJ whole genome shotgun (WGS) entry which is preliminary data.</text>
</comment>